<feature type="coiled-coil region" evidence="1">
    <location>
        <begin position="86"/>
        <end position="113"/>
    </location>
</feature>
<reference evidence="3 4" key="1">
    <citation type="submission" date="2015-02" db="EMBL/GenBank/DDBJ databases">
        <title>Single-cell genomics of uncultivated deep-branching MTB reveals a conserved set of magnetosome genes.</title>
        <authorList>
            <person name="Kolinko S."/>
            <person name="Richter M."/>
            <person name="Glockner F.O."/>
            <person name="Brachmann A."/>
            <person name="Schuler D."/>
        </authorList>
    </citation>
    <scope>NUCLEOTIDE SEQUENCE [LARGE SCALE GENOMIC DNA]</scope>
    <source>
        <strain evidence="3">TM-1</strain>
    </source>
</reference>
<keyword evidence="4" id="KW-1185">Reference proteome</keyword>
<evidence type="ECO:0000313" key="4">
    <source>
        <dbReference type="Proteomes" id="UP000033423"/>
    </source>
</evidence>
<dbReference type="EMBL" id="LACI01000076">
    <property type="protein sequence ID" value="KJU87647.1"/>
    <property type="molecule type" value="Genomic_DNA"/>
</dbReference>
<feature type="region of interest" description="Disordered" evidence="2">
    <location>
        <begin position="165"/>
        <end position="196"/>
    </location>
</feature>
<dbReference type="AlphaFoldDB" id="A0A0F3H0L9"/>
<accession>A0A0F3H0L9</accession>
<protein>
    <submittedName>
        <fullName evidence="3">Uncharacterized protein</fullName>
    </submittedName>
</protein>
<dbReference type="Proteomes" id="UP000033423">
    <property type="component" value="Unassembled WGS sequence"/>
</dbReference>
<comment type="caution">
    <text evidence="3">The sequence shown here is derived from an EMBL/GenBank/DDBJ whole genome shotgun (WGS) entry which is preliminary data.</text>
</comment>
<gene>
    <name evidence="3" type="ORF">MBAV_000159</name>
</gene>
<evidence type="ECO:0000256" key="1">
    <source>
        <dbReference type="SAM" id="Coils"/>
    </source>
</evidence>
<proteinExistence type="predicted"/>
<organism evidence="3 4">
    <name type="scientific">Candidatus Magnetobacterium bavaricum</name>
    <dbReference type="NCBI Taxonomy" id="29290"/>
    <lineage>
        <taxon>Bacteria</taxon>
        <taxon>Pseudomonadati</taxon>
        <taxon>Nitrospirota</taxon>
        <taxon>Thermodesulfovibrionia</taxon>
        <taxon>Thermodesulfovibrionales</taxon>
        <taxon>Candidatus Magnetobacteriaceae</taxon>
        <taxon>Candidatus Magnetobacterium</taxon>
    </lineage>
</organism>
<name>A0A0F3H0L9_9BACT</name>
<evidence type="ECO:0000256" key="2">
    <source>
        <dbReference type="SAM" id="MobiDB-lite"/>
    </source>
</evidence>
<evidence type="ECO:0000313" key="3">
    <source>
        <dbReference type="EMBL" id="KJU87647.1"/>
    </source>
</evidence>
<keyword evidence="1" id="KW-0175">Coiled coil</keyword>
<sequence length="244" mass="27470">MATVMELKKKQIERTKAYRERMKAKGMKPVLVYMSEAVIKGAGGSPQKLVDTYINNRVPGQPDLFINIESTTQPLQETQVKIDTRYDTFKETVDQLNSKVKEITEALAVLTANEKAPQAIEDTVLRQEIEGIKETIKLLEIKIDTIKDYTATEIAALKALMSTKVDKTKQTDQKAPQESTHTDKQPVGNLEKPKGKFNPAWFNEFNDRVNGGENLSLSKFAKEKGIDKGTLSKHFKKIREGRTA</sequence>